<evidence type="ECO:0000256" key="2">
    <source>
        <dbReference type="SAM" id="SignalP"/>
    </source>
</evidence>
<proteinExistence type="predicted"/>
<name>A0A7Z0BUL7_9SPHN</name>
<sequence>MRLRLAFAAFVAVLAAAPAHAAVERQSDAGFVIRHLADVSATPGEVWDVLVKPSEWWNGEHTYTADAGNLSLDTRAGGCFCEILPNEDSPRASPRGSVEHMRVVYIEKDRALRLSGALGPLQSEALNGTLTFMLKPQGDGTRILVEYVVGGYMRLPAGPISGAVDQVIGGQLASLAGKFGPVALLEPEAAPGNDGAGDDAVVEEPIADEPAAEEPEADEGDERDGSDEFDKAFEGR</sequence>
<feature type="chain" id="PRO_5031016849" description="Polyketide cyclase" evidence="2">
    <location>
        <begin position="22"/>
        <end position="236"/>
    </location>
</feature>
<dbReference type="Gene3D" id="3.30.530.20">
    <property type="match status" value="1"/>
</dbReference>
<dbReference type="EMBL" id="JACBZF010000002">
    <property type="protein sequence ID" value="NYH95328.1"/>
    <property type="molecule type" value="Genomic_DNA"/>
</dbReference>
<feature type="signal peptide" evidence="2">
    <location>
        <begin position="1"/>
        <end position="21"/>
    </location>
</feature>
<dbReference type="Proteomes" id="UP000522081">
    <property type="component" value="Unassembled WGS sequence"/>
</dbReference>
<protein>
    <recommendedName>
        <fullName evidence="5">Polyketide cyclase</fullName>
    </recommendedName>
</protein>
<reference evidence="3 4" key="1">
    <citation type="submission" date="2020-07" db="EMBL/GenBank/DDBJ databases">
        <title>Genomic Encyclopedia of Type Strains, Phase IV (KMG-IV): sequencing the most valuable type-strain genomes for metagenomic binning, comparative biology and taxonomic classification.</title>
        <authorList>
            <person name="Goeker M."/>
        </authorList>
    </citation>
    <scope>NUCLEOTIDE SEQUENCE [LARGE SCALE GENOMIC DNA]</scope>
    <source>
        <strain evidence="3 4">DSM 29043</strain>
    </source>
</reference>
<dbReference type="AlphaFoldDB" id="A0A7Z0BUL7"/>
<organism evidence="3 4">
    <name type="scientific">Novosphingobium marinum</name>
    <dbReference type="NCBI Taxonomy" id="1514948"/>
    <lineage>
        <taxon>Bacteria</taxon>
        <taxon>Pseudomonadati</taxon>
        <taxon>Pseudomonadota</taxon>
        <taxon>Alphaproteobacteria</taxon>
        <taxon>Sphingomonadales</taxon>
        <taxon>Sphingomonadaceae</taxon>
        <taxon>Novosphingobium</taxon>
    </lineage>
</organism>
<dbReference type="RefSeq" id="WP_179407188.1">
    <property type="nucleotide sequence ID" value="NZ_BMGF01000002.1"/>
</dbReference>
<evidence type="ECO:0000313" key="3">
    <source>
        <dbReference type="EMBL" id="NYH95328.1"/>
    </source>
</evidence>
<comment type="caution">
    <text evidence="3">The sequence shown here is derived from an EMBL/GenBank/DDBJ whole genome shotgun (WGS) entry which is preliminary data.</text>
</comment>
<feature type="compositionally biased region" description="Basic and acidic residues" evidence="1">
    <location>
        <begin position="226"/>
        <end position="236"/>
    </location>
</feature>
<keyword evidence="4" id="KW-1185">Reference proteome</keyword>
<feature type="compositionally biased region" description="Acidic residues" evidence="1">
    <location>
        <begin position="196"/>
        <end position="225"/>
    </location>
</feature>
<evidence type="ECO:0000256" key="1">
    <source>
        <dbReference type="SAM" id="MobiDB-lite"/>
    </source>
</evidence>
<evidence type="ECO:0008006" key="5">
    <source>
        <dbReference type="Google" id="ProtNLM"/>
    </source>
</evidence>
<keyword evidence="2" id="KW-0732">Signal</keyword>
<accession>A0A7Z0BUL7</accession>
<dbReference type="SUPFAM" id="SSF55961">
    <property type="entry name" value="Bet v1-like"/>
    <property type="match status" value="1"/>
</dbReference>
<feature type="region of interest" description="Disordered" evidence="1">
    <location>
        <begin position="186"/>
        <end position="236"/>
    </location>
</feature>
<evidence type="ECO:0000313" key="4">
    <source>
        <dbReference type="Proteomes" id="UP000522081"/>
    </source>
</evidence>
<dbReference type="InterPro" id="IPR023393">
    <property type="entry name" value="START-like_dom_sf"/>
</dbReference>
<gene>
    <name evidence="3" type="ORF">FHS75_001647</name>
</gene>